<dbReference type="InterPro" id="IPR038573">
    <property type="entry name" value="BrnT_sf"/>
</dbReference>
<dbReference type="Proteomes" id="UP000306402">
    <property type="component" value="Unassembled WGS sequence"/>
</dbReference>
<evidence type="ECO:0000313" key="1">
    <source>
        <dbReference type="EMBL" id="TLU98267.1"/>
    </source>
</evidence>
<sequence length="96" mass="11352">MIEFEWDQNNIKHVCDDYPERGNTVFGVESVFYDPDFLVTSKRLIRGELRYYAVGVNSLEMVKAVVYTISGTKVRPISCWPANKQTKRYYYENRKN</sequence>
<dbReference type="AlphaFoldDB" id="A0A5R9KQ22"/>
<gene>
    <name evidence="1" type="ORF">FEN17_26195</name>
</gene>
<comment type="caution">
    <text evidence="1">The sequence shown here is derived from an EMBL/GenBank/DDBJ whole genome shotgun (WGS) entry which is preliminary data.</text>
</comment>
<dbReference type="EMBL" id="VCEJ01000008">
    <property type="protein sequence ID" value="TLU98267.1"/>
    <property type="molecule type" value="Genomic_DNA"/>
</dbReference>
<evidence type="ECO:0000313" key="2">
    <source>
        <dbReference type="Proteomes" id="UP000306402"/>
    </source>
</evidence>
<dbReference type="OrthoDB" id="961001at2"/>
<accession>A0A5R9KQ22</accession>
<name>A0A5R9KQ22_9BACT</name>
<reference evidence="1 2" key="1">
    <citation type="submission" date="2019-05" db="EMBL/GenBank/DDBJ databases">
        <authorList>
            <person name="Qu J.-H."/>
        </authorList>
    </citation>
    <scope>NUCLEOTIDE SEQUENCE [LARGE SCALE GENOMIC DNA]</scope>
    <source>
        <strain evidence="1 2">T17</strain>
    </source>
</reference>
<organism evidence="1 2">
    <name type="scientific">Dyadobacter luticola</name>
    <dbReference type="NCBI Taxonomy" id="1979387"/>
    <lineage>
        <taxon>Bacteria</taxon>
        <taxon>Pseudomonadati</taxon>
        <taxon>Bacteroidota</taxon>
        <taxon>Cytophagia</taxon>
        <taxon>Cytophagales</taxon>
        <taxon>Spirosomataceae</taxon>
        <taxon>Dyadobacter</taxon>
    </lineage>
</organism>
<proteinExistence type="predicted"/>
<keyword evidence="2" id="KW-1185">Reference proteome</keyword>
<protein>
    <submittedName>
        <fullName evidence="1">BrnT family toxin</fullName>
    </submittedName>
</protein>
<dbReference type="Gene3D" id="3.10.450.530">
    <property type="entry name" value="Ribonuclease toxin, BrnT, of type II toxin-antitoxin system"/>
    <property type="match status" value="1"/>
</dbReference>